<keyword evidence="3" id="KW-0444">Lipid biosynthesis</keyword>
<gene>
    <name evidence="16" type="ORF">BO82DRAFT_402791</name>
</gene>
<comment type="similarity">
    <text evidence="14">Belongs to the cytochrome b5 family.</text>
</comment>
<dbReference type="GeneID" id="37142085"/>
<evidence type="ECO:0000256" key="2">
    <source>
        <dbReference type="ARBA" id="ARBA00009295"/>
    </source>
</evidence>
<dbReference type="InterPro" id="IPR001199">
    <property type="entry name" value="Cyt_B5-like_heme/steroid-bd"/>
</dbReference>
<keyword evidence="17" id="KW-1185">Reference proteome</keyword>
<dbReference type="EMBL" id="KZ821704">
    <property type="protein sequence ID" value="PYH81217.1"/>
    <property type="molecule type" value="Genomic_DNA"/>
</dbReference>
<dbReference type="InterPro" id="IPR015876">
    <property type="entry name" value="Acyl-CoA_DS"/>
</dbReference>
<dbReference type="GO" id="GO:0004768">
    <property type="term" value="F:stearoyl-CoA 9-desaturase activity"/>
    <property type="evidence" value="ECO:0007669"/>
    <property type="project" value="TreeGrafter"/>
</dbReference>
<dbReference type="Proteomes" id="UP000248340">
    <property type="component" value="Unassembled WGS sequence"/>
</dbReference>
<sequence length="258" mass="29220">MLHRYTDTDEDPYSIRQGLFHAHLGWMVLAKPQAQPPGKTRRTRRRIDLSDLDADAVVVWQSRYYALLVVLMGWRFPMVTPRDSFLAAVLTLGEKYHNSHHTFPSDYRNGVRWYHYDCTKWAIAGCAVLGLADGLRRAGDGEIERARLQEMQKALTRRMEAPPQAVTVEKLPRVDWAEYRGVVEKGRYLVAVDGVVHDVGAFMAEHPGGEHLIQAWVGKDAMMAFHAGIYRHSKVARNILACVRVAELESGKPGTESQ</sequence>
<keyword evidence="5" id="KW-0812">Transmembrane</keyword>
<evidence type="ECO:0000256" key="3">
    <source>
        <dbReference type="ARBA" id="ARBA00022516"/>
    </source>
</evidence>
<name>A0A319CCX6_9EURO</name>
<keyword evidence="10 14" id="KW-0408">Iron</keyword>
<proteinExistence type="inferred from homology"/>
<keyword evidence="4 14" id="KW-0349">Heme</keyword>
<dbReference type="SMART" id="SM01117">
    <property type="entry name" value="Cyt-b5"/>
    <property type="match status" value="1"/>
</dbReference>
<evidence type="ECO:0000256" key="11">
    <source>
        <dbReference type="ARBA" id="ARBA00023098"/>
    </source>
</evidence>
<evidence type="ECO:0000256" key="14">
    <source>
        <dbReference type="RuleBase" id="RU362121"/>
    </source>
</evidence>
<keyword evidence="7" id="KW-0276">Fatty acid metabolism</keyword>
<evidence type="ECO:0000313" key="16">
    <source>
        <dbReference type="EMBL" id="PYH81217.1"/>
    </source>
</evidence>
<dbReference type="Pfam" id="PF00173">
    <property type="entry name" value="Cyt-b5"/>
    <property type="match status" value="1"/>
</dbReference>
<accession>A0A319CCX6</accession>
<keyword evidence="11" id="KW-0443">Lipid metabolism</keyword>
<dbReference type="InterPro" id="IPR018506">
    <property type="entry name" value="Cyt_B5_heme-BS"/>
</dbReference>
<dbReference type="GO" id="GO:0020037">
    <property type="term" value="F:heme binding"/>
    <property type="evidence" value="ECO:0007669"/>
    <property type="project" value="UniProtKB-UniRule"/>
</dbReference>
<evidence type="ECO:0000256" key="10">
    <source>
        <dbReference type="ARBA" id="ARBA00023004"/>
    </source>
</evidence>
<dbReference type="PROSITE" id="PS50255">
    <property type="entry name" value="CYTOCHROME_B5_2"/>
    <property type="match status" value="1"/>
</dbReference>
<evidence type="ECO:0000256" key="1">
    <source>
        <dbReference type="ARBA" id="ARBA00004141"/>
    </source>
</evidence>
<evidence type="ECO:0000256" key="9">
    <source>
        <dbReference type="ARBA" id="ARBA00023002"/>
    </source>
</evidence>
<evidence type="ECO:0000259" key="15">
    <source>
        <dbReference type="PROSITE" id="PS50255"/>
    </source>
</evidence>
<dbReference type="GO" id="GO:0005789">
    <property type="term" value="C:endoplasmic reticulum membrane"/>
    <property type="evidence" value="ECO:0007669"/>
    <property type="project" value="TreeGrafter"/>
</dbReference>
<evidence type="ECO:0000256" key="5">
    <source>
        <dbReference type="ARBA" id="ARBA00022692"/>
    </source>
</evidence>
<dbReference type="AlphaFoldDB" id="A0A319CCX6"/>
<dbReference type="STRING" id="1448315.A0A319CCX6"/>
<evidence type="ECO:0000256" key="8">
    <source>
        <dbReference type="ARBA" id="ARBA00022989"/>
    </source>
</evidence>
<dbReference type="PANTHER" id="PTHR11351">
    <property type="entry name" value="ACYL-COA DESATURASE"/>
    <property type="match status" value="1"/>
</dbReference>
<evidence type="ECO:0000256" key="13">
    <source>
        <dbReference type="ARBA" id="ARBA00023160"/>
    </source>
</evidence>
<comment type="subcellular location">
    <subcellularLocation>
        <location evidence="1">Membrane</location>
        <topology evidence="1">Multi-pass membrane protein</topology>
    </subcellularLocation>
</comment>
<keyword evidence="9" id="KW-0560">Oxidoreductase</keyword>
<dbReference type="GO" id="GO:0006636">
    <property type="term" value="P:unsaturated fatty acid biosynthetic process"/>
    <property type="evidence" value="ECO:0007669"/>
    <property type="project" value="TreeGrafter"/>
</dbReference>
<evidence type="ECO:0000256" key="6">
    <source>
        <dbReference type="ARBA" id="ARBA00022723"/>
    </source>
</evidence>
<comment type="similarity">
    <text evidence="2">Belongs to the fatty acid desaturase type 1 family.</text>
</comment>
<dbReference type="InterPro" id="IPR036400">
    <property type="entry name" value="Cyt_B5-like_heme/steroid_sf"/>
</dbReference>
<keyword evidence="13" id="KW-0275">Fatty acid biosynthesis</keyword>
<keyword evidence="12" id="KW-0472">Membrane</keyword>
<evidence type="ECO:0000256" key="7">
    <source>
        <dbReference type="ARBA" id="ARBA00022832"/>
    </source>
</evidence>
<dbReference type="GO" id="GO:0005506">
    <property type="term" value="F:iron ion binding"/>
    <property type="evidence" value="ECO:0007669"/>
    <property type="project" value="TreeGrafter"/>
</dbReference>
<dbReference type="OrthoDB" id="10260134at2759"/>
<evidence type="ECO:0000256" key="12">
    <source>
        <dbReference type="ARBA" id="ARBA00023136"/>
    </source>
</evidence>
<evidence type="ECO:0000256" key="4">
    <source>
        <dbReference type="ARBA" id="ARBA00022617"/>
    </source>
</evidence>
<keyword evidence="8" id="KW-1133">Transmembrane helix</keyword>
<dbReference type="VEuPathDB" id="FungiDB:BO82DRAFT_402791"/>
<dbReference type="SUPFAM" id="SSF55856">
    <property type="entry name" value="Cytochrome b5-like heme/steroid binding domain"/>
    <property type="match status" value="1"/>
</dbReference>
<dbReference type="PROSITE" id="PS00191">
    <property type="entry name" value="CYTOCHROME_B5_1"/>
    <property type="match status" value="1"/>
</dbReference>
<reference evidence="16 17" key="1">
    <citation type="submission" date="2016-12" db="EMBL/GenBank/DDBJ databases">
        <title>The genomes of Aspergillus section Nigri reveals drivers in fungal speciation.</title>
        <authorList>
            <consortium name="DOE Joint Genome Institute"/>
            <person name="Vesth T.C."/>
            <person name="Nybo J."/>
            <person name="Theobald S."/>
            <person name="Brandl J."/>
            <person name="Frisvad J.C."/>
            <person name="Nielsen K.F."/>
            <person name="Lyhne E.K."/>
            <person name="Kogle M.E."/>
            <person name="Kuo A."/>
            <person name="Riley R."/>
            <person name="Clum A."/>
            <person name="Nolan M."/>
            <person name="Lipzen A."/>
            <person name="Salamov A."/>
            <person name="Henrissat B."/>
            <person name="Wiebenga A."/>
            <person name="De Vries R.P."/>
            <person name="Grigoriev I.V."/>
            <person name="Mortensen U.H."/>
            <person name="Andersen M.R."/>
            <person name="Baker S.E."/>
        </authorList>
    </citation>
    <scope>NUCLEOTIDE SEQUENCE [LARGE SCALE GENOMIC DNA]</scope>
    <source>
        <strain evidence="16 17">CBS 121591</strain>
    </source>
</reference>
<protein>
    <submittedName>
        <fullName evidence="16">Cytochrome b5</fullName>
    </submittedName>
</protein>
<dbReference type="RefSeq" id="XP_025491417.1">
    <property type="nucleotide sequence ID" value="XM_025639343.1"/>
</dbReference>
<organism evidence="16 17">
    <name type="scientific">Aspergillus uvarum CBS 121591</name>
    <dbReference type="NCBI Taxonomy" id="1448315"/>
    <lineage>
        <taxon>Eukaryota</taxon>
        <taxon>Fungi</taxon>
        <taxon>Dikarya</taxon>
        <taxon>Ascomycota</taxon>
        <taxon>Pezizomycotina</taxon>
        <taxon>Eurotiomycetes</taxon>
        <taxon>Eurotiomycetidae</taxon>
        <taxon>Eurotiales</taxon>
        <taxon>Aspergillaceae</taxon>
        <taxon>Aspergillus</taxon>
        <taxon>Aspergillus subgen. Circumdati</taxon>
    </lineage>
</organism>
<dbReference type="PANTHER" id="PTHR11351:SF31">
    <property type="entry name" value="DESATURASE 1, ISOFORM A-RELATED"/>
    <property type="match status" value="1"/>
</dbReference>
<dbReference type="Gene3D" id="3.10.120.10">
    <property type="entry name" value="Cytochrome b5-like heme/steroid binding domain"/>
    <property type="match status" value="1"/>
</dbReference>
<evidence type="ECO:0000313" key="17">
    <source>
        <dbReference type="Proteomes" id="UP000248340"/>
    </source>
</evidence>
<keyword evidence="6 14" id="KW-0479">Metal-binding</keyword>
<feature type="domain" description="Cytochrome b5 heme-binding" evidence="15">
    <location>
        <begin position="190"/>
        <end position="249"/>
    </location>
</feature>